<organism evidence="1 2">
    <name type="scientific">Mariprofundus ferrinatatus</name>
    <dbReference type="NCBI Taxonomy" id="1921087"/>
    <lineage>
        <taxon>Bacteria</taxon>
        <taxon>Pseudomonadati</taxon>
        <taxon>Pseudomonadota</taxon>
        <taxon>Candidatius Mariprofundia</taxon>
        <taxon>Mariprofundales</taxon>
        <taxon>Mariprofundaceae</taxon>
        <taxon>Mariprofundus</taxon>
    </lineage>
</organism>
<dbReference type="Proteomes" id="UP000231637">
    <property type="component" value="Chromosome"/>
</dbReference>
<reference evidence="1 2" key="1">
    <citation type="submission" date="2016-12" db="EMBL/GenBank/DDBJ databases">
        <title>Isolation and genomic insights into novel planktonic Zetaproteobacteria from stratified waters of the Chesapeake Bay.</title>
        <authorList>
            <person name="McAllister S.M."/>
            <person name="Kato S."/>
            <person name="Chan C.S."/>
            <person name="Chiu B.K."/>
            <person name="Field E.K."/>
        </authorList>
    </citation>
    <scope>NUCLEOTIDE SEQUENCE [LARGE SCALE GENOMIC DNA]</scope>
    <source>
        <strain evidence="1 2">CP-8</strain>
    </source>
</reference>
<dbReference type="OrthoDB" id="7057439at2"/>
<evidence type="ECO:0000313" key="2">
    <source>
        <dbReference type="Proteomes" id="UP000231637"/>
    </source>
</evidence>
<sequence>MNKASSRQWEATIRNLTKSGIREEEIHWSGVLDWLALQSQSQTKAEVLEHICFDHLKIRLVEEVRKLSPHLDFIECNWPVDRKKNRWANCVVSADVCYYERIFQYAVIRVKRDGLFGDYAYWMLLGPNGKPILPKEVKHILASDGWPNPEPAMDLANQDVRERYGHLEWFTTARTWRYEAWYGGCNYCEWLLTIPSFPETYYSKHFSTRNIIAHVRSDERDDVFGRRILFLQEIQSDWHQNGRLYGYRNVNEDSDIPYGPFSDSWHELAIKTMLYMAAKSNVDGIAWTTGEQQMERWKHYYPNDTPKLDGMAMFYDKILPKLFRQLTKGLNAELTETSFEIKEQKYYASTVGGGWVLMDETSDEPVSDLFQSRKVVEDLASRKNATVYVKAPLLLLNETMREQLSRYGVPLFGRFPEKNESPPNF</sequence>
<accession>A0A2K8L371</accession>
<proteinExistence type="predicted"/>
<dbReference type="RefSeq" id="WP_100265131.1">
    <property type="nucleotide sequence ID" value="NZ_CP018800.1"/>
</dbReference>
<evidence type="ECO:0000313" key="1">
    <source>
        <dbReference type="EMBL" id="ATX81703.1"/>
    </source>
</evidence>
<keyword evidence="2" id="KW-1185">Reference proteome</keyword>
<dbReference type="KEGG" id="mfn:Ga0123462_0834"/>
<protein>
    <submittedName>
        <fullName evidence="1">Uncharacterized protein</fullName>
    </submittedName>
</protein>
<dbReference type="EMBL" id="CP018800">
    <property type="protein sequence ID" value="ATX81703.1"/>
    <property type="molecule type" value="Genomic_DNA"/>
</dbReference>
<name>A0A2K8L371_9PROT</name>
<dbReference type="AlphaFoldDB" id="A0A2K8L371"/>
<gene>
    <name evidence="1" type="ORF">Ga0123462_0834</name>
</gene>